<keyword evidence="5 6" id="KW-0472">Membrane</keyword>
<accession>A0A243WA04</accession>
<feature type="transmembrane region" description="Helical" evidence="6">
    <location>
        <begin position="124"/>
        <end position="142"/>
    </location>
</feature>
<organism evidence="8 9">
    <name type="scientific">Hymenobacter crusticola</name>
    <dbReference type="NCBI Taxonomy" id="1770526"/>
    <lineage>
        <taxon>Bacteria</taxon>
        <taxon>Pseudomonadati</taxon>
        <taxon>Bacteroidota</taxon>
        <taxon>Cytophagia</taxon>
        <taxon>Cytophagales</taxon>
        <taxon>Hymenobacteraceae</taxon>
        <taxon>Hymenobacter</taxon>
    </lineage>
</organism>
<evidence type="ECO:0000256" key="1">
    <source>
        <dbReference type="ARBA" id="ARBA00004141"/>
    </source>
</evidence>
<dbReference type="PANTHER" id="PTHR46558:SF3">
    <property type="entry name" value="TRANSCRIPTIONAL REGULATOR"/>
    <property type="match status" value="1"/>
</dbReference>
<evidence type="ECO:0000256" key="5">
    <source>
        <dbReference type="ARBA" id="ARBA00023136"/>
    </source>
</evidence>
<evidence type="ECO:0000256" key="4">
    <source>
        <dbReference type="ARBA" id="ARBA00023125"/>
    </source>
</evidence>
<dbReference type="InterPro" id="IPR019109">
    <property type="entry name" value="MamF_MmsF"/>
</dbReference>
<sequence>MMSKGLLAEKIGALRKSKGLSQEQLADESSINLRTLQRIESGSTEPRGNTLRAIARVLDTPLEELLDFTQEANPGFLQLMNLASLSFWIVPLGNLFIPLILWVLKRDKVKGVDQLGRRMLNFQLTWCFIIYGFLFMVVLCLFKQLPFFISPLLIAPVVLSLCLVNTVIILVASFQLQRGREVVYSFAVPIL</sequence>
<proteinExistence type="predicted"/>
<dbReference type="PROSITE" id="PS50943">
    <property type="entry name" value="HTH_CROC1"/>
    <property type="match status" value="1"/>
</dbReference>
<comment type="subcellular location">
    <subcellularLocation>
        <location evidence="1">Membrane</location>
        <topology evidence="1">Multi-pass membrane protein</topology>
    </subcellularLocation>
</comment>
<protein>
    <recommendedName>
        <fullName evidence="7">HTH cro/C1-type domain-containing protein</fullName>
    </recommendedName>
</protein>
<keyword evidence="3 6" id="KW-1133">Transmembrane helix</keyword>
<evidence type="ECO:0000256" key="2">
    <source>
        <dbReference type="ARBA" id="ARBA00022692"/>
    </source>
</evidence>
<keyword evidence="2 6" id="KW-0812">Transmembrane</keyword>
<evidence type="ECO:0000313" key="9">
    <source>
        <dbReference type="Proteomes" id="UP000194873"/>
    </source>
</evidence>
<gene>
    <name evidence="8" type="ORF">BXP70_23095</name>
</gene>
<dbReference type="OrthoDB" id="1357763at2"/>
<comment type="caution">
    <text evidence="8">The sequence shown here is derived from an EMBL/GenBank/DDBJ whole genome shotgun (WGS) entry which is preliminary data.</text>
</comment>
<dbReference type="SMART" id="SM00530">
    <property type="entry name" value="HTH_XRE"/>
    <property type="match status" value="1"/>
</dbReference>
<dbReference type="SUPFAM" id="SSF47413">
    <property type="entry name" value="lambda repressor-like DNA-binding domains"/>
    <property type="match status" value="1"/>
</dbReference>
<feature type="domain" description="HTH cro/C1-type" evidence="7">
    <location>
        <begin position="11"/>
        <end position="65"/>
    </location>
</feature>
<dbReference type="Gene3D" id="1.10.260.40">
    <property type="entry name" value="lambda repressor-like DNA-binding domains"/>
    <property type="match status" value="1"/>
</dbReference>
<keyword evidence="9" id="KW-1185">Reference proteome</keyword>
<feature type="transmembrane region" description="Helical" evidence="6">
    <location>
        <begin position="85"/>
        <end position="104"/>
    </location>
</feature>
<dbReference type="GO" id="GO:0003677">
    <property type="term" value="F:DNA binding"/>
    <property type="evidence" value="ECO:0007669"/>
    <property type="project" value="UniProtKB-KW"/>
</dbReference>
<dbReference type="CDD" id="cd00093">
    <property type="entry name" value="HTH_XRE"/>
    <property type="match status" value="1"/>
</dbReference>
<dbReference type="EMBL" id="MTSE01000019">
    <property type="protein sequence ID" value="OUJ71051.1"/>
    <property type="molecule type" value="Genomic_DNA"/>
</dbReference>
<dbReference type="Pfam" id="PF09685">
    <property type="entry name" value="MamF_MmsF"/>
    <property type="match status" value="1"/>
</dbReference>
<dbReference type="InterPro" id="IPR010982">
    <property type="entry name" value="Lambda_DNA-bd_dom_sf"/>
</dbReference>
<dbReference type="Proteomes" id="UP000194873">
    <property type="component" value="Unassembled WGS sequence"/>
</dbReference>
<evidence type="ECO:0000259" key="7">
    <source>
        <dbReference type="PROSITE" id="PS50943"/>
    </source>
</evidence>
<evidence type="ECO:0000313" key="8">
    <source>
        <dbReference type="EMBL" id="OUJ71051.1"/>
    </source>
</evidence>
<evidence type="ECO:0000256" key="6">
    <source>
        <dbReference type="SAM" id="Phobius"/>
    </source>
</evidence>
<dbReference type="InterPro" id="IPR001387">
    <property type="entry name" value="Cro/C1-type_HTH"/>
</dbReference>
<reference evidence="8 9" key="1">
    <citation type="submission" date="2017-01" db="EMBL/GenBank/DDBJ databases">
        <title>A new Hymenobacter.</title>
        <authorList>
            <person name="Liang Y."/>
            <person name="Feng F."/>
        </authorList>
    </citation>
    <scope>NUCLEOTIDE SEQUENCE [LARGE SCALE GENOMIC DNA]</scope>
    <source>
        <strain evidence="8">MIMBbqt21</strain>
    </source>
</reference>
<dbReference type="Pfam" id="PF01381">
    <property type="entry name" value="HTH_3"/>
    <property type="match status" value="1"/>
</dbReference>
<dbReference type="AlphaFoldDB" id="A0A243WA04"/>
<keyword evidence="4" id="KW-0238">DNA-binding</keyword>
<evidence type="ECO:0000256" key="3">
    <source>
        <dbReference type="ARBA" id="ARBA00022989"/>
    </source>
</evidence>
<name>A0A243WA04_9BACT</name>
<dbReference type="PANTHER" id="PTHR46558">
    <property type="entry name" value="TRACRIPTIONAL REGULATORY PROTEIN-RELATED-RELATED"/>
    <property type="match status" value="1"/>
</dbReference>
<feature type="transmembrane region" description="Helical" evidence="6">
    <location>
        <begin position="148"/>
        <end position="172"/>
    </location>
</feature>